<evidence type="ECO:0000313" key="2">
    <source>
        <dbReference type="EMBL" id="PWI71204.1"/>
    </source>
</evidence>
<dbReference type="Proteomes" id="UP000245956">
    <property type="component" value="Unassembled WGS sequence"/>
</dbReference>
<name>A0A2U3E9M1_PURLI</name>
<protein>
    <submittedName>
        <fullName evidence="2">Uncharacterized protein</fullName>
    </submittedName>
</protein>
<evidence type="ECO:0000256" key="1">
    <source>
        <dbReference type="SAM" id="MobiDB-lite"/>
    </source>
</evidence>
<proteinExistence type="predicted"/>
<evidence type="ECO:0000313" key="3">
    <source>
        <dbReference type="Proteomes" id="UP000245956"/>
    </source>
</evidence>
<dbReference type="EMBL" id="LCWV01000008">
    <property type="protein sequence ID" value="PWI71204.1"/>
    <property type="molecule type" value="Genomic_DNA"/>
</dbReference>
<accession>A0A2U3E9M1</accession>
<organism evidence="2 3">
    <name type="scientific">Purpureocillium lilacinum</name>
    <name type="common">Paecilomyces lilacinus</name>
    <dbReference type="NCBI Taxonomy" id="33203"/>
    <lineage>
        <taxon>Eukaryota</taxon>
        <taxon>Fungi</taxon>
        <taxon>Dikarya</taxon>
        <taxon>Ascomycota</taxon>
        <taxon>Pezizomycotina</taxon>
        <taxon>Sordariomycetes</taxon>
        <taxon>Hypocreomycetidae</taxon>
        <taxon>Hypocreales</taxon>
        <taxon>Ophiocordycipitaceae</taxon>
        <taxon>Purpureocillium</taxon>
    </lineage>
</organism>
<feature type="compositionally biased region" description="Basic residues" evidence="1">
    <location>
        <begin position="27"/>
        <end position="40"/>
    </location>
</feature>
<dbReference type="AlphaFoldDB" id="A0A2U3E9M1"/>
<gene>
    <name evidence="2" type="ORF">PCL_12572</name>
</gene>
<reference evidence="2 3" key="1">
    <citation type="journal article" date="2016" name="Front. Microbiol.">
        <title>Genome and transcriptome sequences reveal the specific parasitism of the nematophagous Purpureocillium lilacinum 36-1.</title>
        <authorList>
            <person name="Xie J."/>
            <person name="Li S."/>
            <person name="Mo C."/>
            <person name="Xiao X."/>
            <person name="Peng D."/>
            <person name="Wang G."/>
            <person name="Xiao Y."/>
        </authorList>
    </citation>
    <scope>NUCLEOTIDE SEQUENCE [LARGE SCALE GENOMIC DNA]</scope>
    <source>
        <strain evidence="2 3">36-1</strain>
    </source>
</reference>
<sequence>MPTAYYWGIRSYRPAFPRRRVADPAQRRARRLTPPTHHHPPTAAALFPSLPPSLPPLSPEDERQPEAPPSDVRPRSPVFFLPSSLDGSQAVVFPPSPLRRRLLNALSFPRRVYYSTYDHLKAGSVNDFACSGGRRDGVAGLGWAGLGWLAGWLCFPSLLEPSDWVEEKREGRKRFSTLLKKLFFPSSSYLILHVPFRGACSLWNAWRGCDAMGVEGGDTCSNGRPALAARAARAGAGDDAGGA</sequence>
<feature type="region of interest" description="Disordered" evidence="1">
    <location>
        <begin position="18"/>
        <end position="75"/>
    </location>
</feature>
<feature type="compositionally biased region" description="Pro residues" evidence="1">
    <location>
        <begin position="49"/>
        <end position="58"/>
    </location>
</feature>
<comment type="caution">
    <text evidence="2">The sequence shown here is derived from an EMBL/GenBank/DDBJ whole genome shotgun (WGS) entry which is preliminary data.</text>
</comment>